<dbReference type="EMBL" id="BMAO01021844">
    <property type="protein sequence ID" value="GFQ77855.1"/>
    <property type="molecule type" value="Genomic_DNA"/>
</dbReference>
<keyword evidence="1" id="KW-0472">Membrane</keyword>
<accession>A0A8X6KJC7</accession>
<evidence type="ECO:0000313" key="3">
    <source>
        <dbReference type="Proteomes" id="UP000887116"/>
    </source>
</evidence>
<proteinExistence type="predicted"/>
<dbReference type="AlphaFoldDB" id="A0A8X6KJC7"/>
<evidence type="ECO:0000256" key="1">
    <source>
        <dbReference type="SAM" id="Phobius"/>
    </source>
</evidence>
<feature type="non-terminal residue" evidence="2">
    <location>
        <position position="1"/>
    </location>
</feature>
<sequence>MQRRSERIGSSSQQLIASDSLDGIVPEQERSMKTPSFISLWIVALCFLKTVYSCYLPYLSKSVGICDSLSKYMVDRSDWKAKDPSGTADCFSSPV</sequence>
<keyword evidence="1" id="KW-1133">Transmembrane helix</keyword>
<evidence type="ECO:0000313" key="2">
    <source>
        <dbReference type="EMBL" id="GFQ77855.1"/>
    </source>
</evidence>
<organism evidence="2 3">
    <name type="scientific">Trichonephila clavata</name>
    <name type="common">Joro spider</name>
    <name type="synonym">Nephila clavata</name>
    <dbReference type="NCBI Taxonomy" id="2740835"/>
    <lineage>
        <taxon>Eukaryota</taxon>
        <taxon>Metazoa</taxon>
        <taxon>Ecdysozoa</taxon>
        <taxon>Arthropoda</taxon>
        <taxon>Chelicerata</taxon>
        <taxon>Arachnida</taxon>
        <taxon>Araneae</taxon>
        <taxon>Araneomorphae</taxon>
        <taxon>Entelegynae</taxon>
        <taxon>Araneoidea</taxon>
        <taxon>Nephilidae</taxon>
        <taxon>Trichonephila</taxon>
    </lineage>
</organism>
<reference evidence="2" key="1">
    <citation type="submission" date="2020-07" db="EMBL/GenBank/DDBJ databases">
        <title>Multicomponent nature underlies the extraordinary mechanical properties of spider dragline silk.</title>
        <authorList>
            <person name="Kono N."/>
            <person name="Nakamura H."/>
            <person name="Mori M."/>
            <person name="Yoshida Y."/>
            <person name="Ohtoshi R."/>
            <person name="Malay A.D."/>
            <person name="Moran D.A.P."/>
            <person name="Tomita M."/>
            <person name="Numata K."/>
            <person name="Arakawa K."/>
        </authorList>
    </citation>
    <scope>NUCLEOTIDE SEQUENCE</scope>
</reference>
<dbReference type="Proteomes" id="UP000887116">
    <property type="component" value="Unassembled WGS sequence"/>
</dbReference>
<feature type="transmembrane region" description="Helical" evidence="1">
    <location>
        <begin position="37"/>
        <end position="58"/>
    </location>
</feature>
<keyword evidence="3" id="KW-1185">Reference proteome</keyword>
<dbReference type="OrthoDB" id="10001926at2759"/>
<protein>
    <submittedName>
        <fullName evidence="2">Uncharacterized protein</fullName>
    </submittedName>
</protein>
<comment type="caution">
    <text evidence="2">The sequence shown here is derived from an EMBL/GenBank/DDBJ whole genome shotgun (WGS) entry which is preliminary data.</text>
</comment>
<keyword evidence="1" id="KW-0812">Transmembrane</keyword>
<gene>
    <name evidence="2" type="ORF">TNCT_177461</name>
</gene>
<name>A0A8X6KJC7_TRICU</name>